<keyword evidence="3" id="KW-1185">Reference proteome</keyword>
<organism evidence="2 3">
    <name type="scientific">Anaerobutyricum soehngenii</name>
    <dbReference type="NCBI Taxonomy" id="105843"/>
    <lineage>
        <taxon>Bacteria</taxon>
        <taxon>Bacillati</taxon>
        <taxon>Bacillota</taxon>
        <taxon>Clostridia</taxon>
        <taxon>Lachnospirales</taxon>
        <taxon>Lachnospiraceae</taxon>
        <taxon>Anaerobutyricum</taxon>
    </lineage>
</organism>
<proteinExistence type="predicted"/>
<dbReference type="EMBL" id="JAFIQO010000084">
    <property type="protein sequence ID" value="MBP0056204.1"/>
    <property type="molecule type" value="Genomic_DNA"/>
</dbReference>
<evidence type="ECO:0000259" key="1">
    <source>
        <dbReference type="PROSITE" id="PS50887"/>
    </source>
</evidence>
<dbReference type="Gene3D" id="3.30.70.270">
    <property type="match status" value="1"/>
</dbReference>
<sequence length="133" mass="15746">MWHYYNGDQYIKSAAEVFVESVPENTLISRPGGDEFYILFYGYSSRSEIQRYLDQLEKDIRAQSILLPNGDPFMLHLSAGVAWYPDDTTDRKEFTQYADFAMYQIKRTVKDQFGDFDKEAYRTSQEQYNKEKD</sequence>
<dbReference type="PROSITE" id="PS50887">
    <property type="entry name" value="GGDEF"/>
    <property type="match status" value="1"/>
</dbReference>
<name>A0ABS3ZFW3_9FIRM</name>
<dbReference type="InterPro" id="IPR052163">
    <property type="entry name" value="DGC-Regulatory_Protein"/>
</dbReference>
<dbReference type="Proteomes" id="UP001315001">
    <property type="component" value="Unassembled WGS sequence"/>
</dbReference>
<dbReference type="SUPFAM" id="SSF55073">
    <property type="entry name" value="Nucleotide cyclase"/>
    <property type="match status" value="1"/>
</dbReference>
<comment type="caution">
    <text evidence="2">The sequence shown here is derived from an EMBL/GenBank/DDBJ whole genome shotgun (WGS) entry which is preliminary data.</text>
</comment>
<dbReference type="InterPro" id="IPR000160">
    <property type="entry name" value="GGDEF_dom"/>
</dbReference>
<dbReference type="InterPro" id="IPR029787">
    <property type="entry name" value="Nucleotide_cyclase"/>
</dbReference>
<reference evidence="2 3" key="1">
    <citation type="submission" date="2021-02" db="EMBL/GenBank/DDBJ databases">
        <title>Lactate utilizing bacteria of the human gut.</title>
        <authorList>
            <person name="Sheridan P.O."/>
        </authorList>
    </citation>
    <scope>NUCLEOTIDE SEQUENCE [LARGE SCALE GENOMIC DNA]</scope>
    <source>
        <strain evidence="2 3">HTF-83D</strain>
    </source>
</reference>
<dbReference type="RefSeq" id="WP_209293012.1">
    <property type="nucleotide sequence ID" value="NZ_JAFIQO010000084.1"/>
</dbReference>
<evidence type="ECO:0000313" key="3">
    <source>
        <dbReference type="Proteomes" id="UP001315001"/>
    </source>
</evidence>
<dbReference type="PANTHER" id="PTHR46663">
    <property type="entry name" value="DIGUANYLATE CYCLASE DGCT-RELATED"/>
    <property type="match status" value="1"/>
</dbReference>
<accession>A0ABS3ZFW3</accession>
<dbReference type="NCBIfam" id="TIGR00254">
    <property type="entry name" value="GGDEF"/>
    <property type="match status" value="1"/>
</dbReference>
<dbReference type="InterPro" id="IPR043128">
    <property type="entry name" value="Rev_trsase/Diguanyl_cyclase"/>
</dbReference>
<gene>
    <name evidence="2" type="ORF">JYQ75_02075</name>
</gene>
<dbReference type="Pfam" id="PF00990">
    <property type="entry name" value="GGDEF"/>
    <property type="match status" value="1"/>
</dbReference>
<protein>
    <submittedName>
        <fullName evidence="2">Diguanylate cyclase</fullName>
    </submittedName>
</protein>
<dbReference type="PANTHER" id="PTHR46663:SF2">
    <property type="entry name" value="GGDEF DOMAIN-CONTAINING PROTEIN"/>
    <property type="match status" value="1"/>
</dbReference>
<feature type="domain" description="GGDEF" evidence="1">
    <location>
        <begin position="1"/>
        <end position="118"/>
    </location>
</feature>
<evidence type="ECO:0000313" key="2">
    <source>
        <dbReference type="EMBL" id="MBP0056204.1"/>
    </source>
</evidence>